<keyword evidence="2" id="KW-0472">Membrane</keyword>
<feature type="compositionally biased region" description="Low complexity" evidence="1">
    <location>
        <begin position="116"/>
        <end position="150"/>
    </location>
</feature>
<sequence length="179" mass="18375">MSNSKPGDQQNFDDGELEHEWAGGTIDLAVERQTTALRDDPRQRKFLIGGVAGCALLMVVLVGAGFAVRGGSEVVEDATPDPVEAPSAEVAVEAPVEPAAKPTLVAAKQPRRKHAGASTPGPTKPAAAKASQSSSTSSATATEPAAESAAGVDELPDVEQWDAADDEALRDQIANPAPE</sequence>
<feature type="compositionally biased region" description="Acidic residues" evidence="1">
    <location>
        <begin position="154"/>
        <end position="168"/>
    </location>
</feature>
<dbReference type="AlphaFoldDB" id="A0A2S9XUD0"/>
<name>A0A2S9XUD0_9BACT</name>
<dbReference type="RefSeq" id="WP_181234457.1">
    <property type="nucleotide sequence ID" value="NZ_PVNL01000135.1"/>
</dbReference>
<organism evidence="3 4">
    <name type="scientific">Enhygromyxa salina</name>
    <dbReference type="NCBI Taxonomy" id="215803"/>
    <lineage>
        <taxon>Bacteria</taxon>
        <taxon>Pseudomonadati</taxon>
        <taxon>Myxococcota</taxon>
        <taxon>Polyangia</taxon>
        <taxon>Nannocystales</taxon>
        <taxon>Nannocystaceae</taxon>
        <taxon>Enhygromyxa</taxon>
    </lineage>
</organism>
<feature type="transmembrane region" description="Helical" evidence="2">
    <location>
        <begin position="46"/>
        <end position="68"/>
    </location>
</feature>
<evidence type="ECO:0000256" key="2">
    <source>
        <dbReference type="SAM" id="Phobius"/>
    </source>
</evidence>
<comment type="caution">
    <text evidence="3">The sequence shown here is derived from an EMBL/GenBank/DDBJ whole genome shotgun (WGS) entry which is preliminary data.</text>
</comment>
<dbReference type="Proteomes" id="UP000238823">
    <property type="component" value="Unassembled WGS sequence"/>
</dbReference>
<protein>
    <submittedName>
        <fullName evidence="3">Uncharacterized protein</fullName>
    </submittedName>
</protein>
<evidence type="ECO:0000256" key="1">
    <source>
        <dbReference type="SAM" id="MobiDB-lite"/>
    </source>
</evidence>
<accession>A0A2S9XUD0</accession>
<evidence type="ECO:0000313" key="3">
    <source>
        <dbReference type="EMBL" id="PRP96444.1"/>
    </source>
</evidence>
<feature type="region of interest" description="Disordered" evidence="1">
    <location>
        <begin position="76"/>
        <end position="179"/>
    </location>
</feature>
<reference evidence="3 4" key="1">
    <citation type="submission" date="2018-03" db="EMBL/GenBank/DDBJ databases">
        <title>Draft Genome Sequences of the Obligatory Marine Myxobacteria Enhygromyxa salina SWB007.</title>
        <authorList>
            <person name="Poehlein A."/>
            <person name="Moghaddam J.A."/>
            <person name="Harms H."/>
            <person name="Alanjari M."/>
            <person name="Koenig G.M."/>
            <person name="Daniel R."/>
            <person name="Schaeberle T.F."/>
        </authorList>
    </citation>
    <scope>NUCLEOTIDE SEQUENCE [LARGE SCALE GENOMIC DNA]</scope>
    <source>
        <strain evidence="3 4">SWB007</strain>
    </source>
</reference>
<dbReference type="EMBL" id="PVNL01000135">
    <property type="protein sequence ID" value="PRP96444.1"/>
    <property type="molecule type" value="Genomic_DNA"/>
</dbReference>
<gene>
    <name evidence="3" type="ORF">ENSA7_72590</name>
</gene>
<proteinExistence type="predicted"/>
<feature type="compositionally biased region" description="Low complexity" evidence="1">
    <location>
        <begin position="82"/>
        <end position="100"/>
    </location>
</feature>
<keyword evidence="2" id="KW-0812">Transmembrane</keyword>
<keyword evidence="2" id="KW-1133">Transmembrane helix</keyword>
<evidence type="ECO:0000313" key="4">
    <source>
        <dbReference type="Proteomes" id="UP000238823"/>
    </source>
</evidence>